<dbReference type="SUPFAM" id="SSF52768">
    <property type="entry name" value="Arginase/deacetylase"/>
    <property type="match status" value="1"/>
</dbReference>
<comment type="similarity">
    <text evidence="6">Belongs to the arginase family.</text>
</comment>
<dbReference type="PROSITE" id="PS51409">
    <property type="entry name" value="ARGINASE_2"/>
    <property type="match status" value="1"/>
</dbReference>
<dbReference type="PANTHER" id="PTHR11358">
    <property type="entry name" value="ARGINASE/AGMATINASE"/>
    <property type="match status" value="1"/>
</dbReference>
<evidence type="ECO:0000313" key="8">
    <source>
        <dbReference type="Proteomes" id="UP000625210"/>
    </source>
</evidence>
<evidence type="ECO:0000256" key="3">
    <source>
        <dbReference type="ARBA" id="ARBA00022808"/>
    </source>
</evidence>
<dbReference type="PRINTS" id="PR00116">
    <property type="entry name" value="ARGINASE"/>
</dbReference>
<dbReference type="CDD" id="cd09990">
    <property type="entry name" value="Agmatinase-like"/>
    <property type="match status" value="1"/>
</dbReference>
<accession>A0A8J2VGF8</accession>
<dbReference type="Gene3D" id="3.40.800.10">
    <property type="entry name" value="Ureohydrolase domain"/>
    <property type="match status" value="1"/>
</dbReference>
<dbReference type="InterPro" id="IPR023696">
    <property type="entry name" value="Ureohydrolase_dom_sf"/>
</dbReference>
<keyword evidence="3" id="KW-0369">Histidine metabolism</keyword>
<dbReference type="PANTHER" id="PTHR11358:SF35">
    <property type="entry name" value="FORMIMIDOYLGLUTAMASE"/>
    <property type="match status" value="1"/>
</dbReference>
<name>A0A8J2VGF8_9BACL</name>
<evidence type="ECO:0000256" key="5">
    <source>
        <dbReference type="PIRSR" id="PIRSR036979-1"/>
    </source>
</evidence>
<evidence type="ECO:0000313" key="7">
    <source>
        <dbReference type="EMBL" id="GGE08957.1"/>
    </source>
</evidence>
<protein>
    <submittedName>
        <fullName evidence="7">Formimidoylglutamase</fullName>
    </submittedName>
</protein>
<keyword evidence="8" id="KW-1185">Reference proteome</keyword>
<feature type="binding site" evidence="5">
    <location>
        <position position="162"/>
    </location>
    <ligand>
        <name>Mn(2+)</name>
        <dbReference type="ChEBI" id="CHEBI:29035"/>
        <label>1</label>
    </ligand>
</feature>
<sequence>MPFHYIQPPVFINRAGSVDRFDRKVSQWIVPWEEGQEVEAGLIGVPLSRSSISPSAASEAPNALRGVWKSFAAYDVDHDVDLTRIRAADFGDIAMHVTDIPRCHQNIEAGVLEMLEASRDFPSFLPVILGGDHSITCPALKGLARFHTGKRIGLIQFDTHFDVRNLEDGGPSNGTPIRGLLESGTLRGEDIFQIGIHSFANALAHKEYAEEQGITYATMRQVRQEGLLSILERFVKILRQQVDGIYITVDIDVLDLACLPGSPGPSPGGMQPWELFDAVHRLGQEDKVLALDLVCLDPFRDRGQLSVKTGAHVILSFLSGYCQRLQQKGP</sequence>
<gene>
    <name evidence="7" type="primary">hutG</name>
    <name evidence="7" type="ORF">GCM10011571_07850</name>
</gene>
<keyword evidence="4 5" id="KW-0464">Manganese</keyword>
<dbReference type="EMBL" id="BMHQ01000002">
    <property type="protein sequence ID" value="GGE08957.1"/>
    <property type="molecule type" value="Genomic_DNA"/>
</dbReference>
<dbReference type="RefSeq" id="WP_188646578.1">
    <property type="nucleotide sequence ID" value="NZ_BMHQ01000002.1"/>
</dbReference>
<keyword evidence="1 5" id="KW-0479">Metal-binding</keyword>
<dbReference type="GO" id="GO:0033389">
    <property type="term" value="P:putrescine biosynthetic process from arginine, via agmatine"/>
    <property type="evidence" value="ECO:0007669"/>
    <property type="project" value="TreeGrafter"/>
</dbReference>
<keyword evidence="2" id="KW-0378">Hydrolase</keyword>
<organism evidence="7 8">
    <name type="scientific">Marinithermofilum abyssi</name>
    <dbReference type="NCBI Taxonomy" id="1571185"/>
    <lineage>
        <taxon>Bacteria</taxon>
        <taxon>Bacillati</taxon>
        <taxon>Bacillota</taxon>
        <taxon>Bacilli</taxon>
        <taxon>Bacillales</taxon>
        <taxon>Thermoactinomycetaceae</taxon>
        <taxon>Marinithermofilum</taxon>
    </lineage>
</organism>
<evidence type="ECO:0000256" key="4">
    <source>
        <dbReference type="ARBA" id="ARBA00023211"/>
    </source>
</evidence>
<evidence type="ECO:0000256" key="6">
    <source>
        <dbReference type="PROSITE-ProRule" id="PRU00742"/>
    </source>
</evidence>
<dbReference type="GO" id="GO:0046872">
    <property type="term" value="F:metal ion binding"/>
    <property type="evidence" value="ECO:0007669"/>
    <property type="project" value="UniProtKB-KW"/>
</dbReference>
<feature type="binding site" evidence="5">
    <location>
        <position position="160"/>
    </location>
    <ligand>
        <name>Mn(2+)</name>
        <dbReference type="ChEBI" id="CHEBI:29035"/>
        <label>1</label>
    </ligand>
</feature>
<dbReference type="PIRSF" id="PIRSF036979">
    <property type="entry name" value="Arginase"/>
    <property type="match status" value="1"/>
</dbReference>
<evidence type="ECO:0000256" key="2">
    <source>
        <dbReference type="ARBA" id="ARBA00022801"/>
    </source>
</evidence>
<evidence type="ECO:0000256" key="1">
    <source>
        <dbReference type="ARBA" id="ARBA00022723"/>
    </source>
</evidence>
<feature type="binding site" evidence="5">
    <location>
        <position position="250"/>
    </location>
    <ligand>
        <name>Mn(2+)</name>
        <dbReference type="ChEBI" id="CHEBI:29035"/>
        <label>1</label>
    </ligand>
</feature>
<reference evidence="7" key="1">
    <citation type="journal article" date="2014" name="Int. J. Syst. Evol. Microbiol.">
        <title>Complete genome sequence of Corynebacterium casei LMG S-19264T (=DSM 44701T), isolated from a smear-ripened cheese.</title>
        <authorList>
            <consortium name="US DOE Joint Genome Institute (JGI-PGF)"/>
            <person name="Walter F."/>
            <person name="Albersmeier A."/>
            <person name="Kalinowski J."/>
            <person name="Ruckert C."/>
        </authorList>
    </citation>
    <scope>NUCLEOTIDE SEQUENCE</scope>
    <source>
        <strain evidence="7">CGMCC 1.15179</strain>
    </source>
</reference>
<comment type="cofactor">
    <cofactor evidence="5">
        <name>Mn(2+)</name>
        <dbReference type="ChEBI" id="CHEBI:29035"/>
    </cofactor>
    <text evidence="5">Binds 2 manganese ions per subunit.</text>
</comment>
<dbReference type="InterPro" id="IPR006035">
    <property type="entry name" value="Ureohydrolase"/>
</dbReference>
<reference evidence="7" key="2">
    <citation type="submission" date="2020-09" db="EMBL/GenBank/DDBJ databases">
        <authorList>
            <person name="Sun Q."/>
            <person name="Zhou Y."/>
        </authorList>
    </citation>
    <scope>NUCLEOTIDE SEQUENCE</scope>
    <source>
        <strain evidence="7">CGMCC 1.15179</strain>
    </source>
</reference>
<proteinExistence type="inferred from homology"/>
<feature type="binding site" evidence="5">
    <location>
        <position position="158"/>
    </location>
    <ligand>
        <name>Mn(2+)</name>
        <dbReference type="ChEBI" id="CHEBI:29035"/>
        <label>1</label>
    </ligand>
</feature>
<dbReference type="Pfam" id="PF00491">
    <property type="entry name" value="Arginase"/>
    <property type="match status" value="1"/>
</dbReference>
<dbReference type="GO" id="GO:0006547">
    <property type="term" value="P:L-histidine metabolic process"/>
    <property type="evidence" value="ECO:0007669"/>
    <property type="project" value="UniProtKB-KW"/>
</dbReference>
<feature type="binding site" evidence="5">
    <location>
        <position position="133"/>
    </location>
    <ligand>
        <name>Mn(2+)</name>
        <dbReference type="ChEBI" id="CHEBI:29035"/>
        <label>1</label>
    </ligand>
</feature>
<feature type="binding site" evidence="5">
    <location>
        <position position="252"/>
    </location>
    <ligand>
        <name>Mn(2+)</name>
        <dbReference type="ChEBI" id="CHEBI:29035"/>
        <label>1</label>
    </ligand>
</feature>
<dbReference type="AlphaFoldDB" id="A0A8J2VGF8"/>
<dbReference type="GO" id="GO:0008783">
    <property type="term" value="F:agmatinase activity"/>
    <property type="evidence" value="ECO:0007669"/>
    <property type="project" value="TreeGrafter"/>
</dbReference>
<dbReference type="Proteomes" id="UP000625210">
    <property type="component" value="Unassembled WGS sequence"/>
</dbReference>
<comment type="caution">
    <text evidence="7">The sequence shown here is derived from an EMBL/GenBank/DDBJ whole genome shotgun (WGS) entry which is preliminary data.</text>
</comment>